<dbReference type="GO" id="GO:0005159">
    <property type="term" value="F:insulin-like growth factor receptor binding"/>
    <property type="evidence" value="ECO:0007669"/>
    <property type="project" value="TreeGrafter"/>
</dbReference>
<sequence>HPGAARAAGPRRSGKGIVEQCCVRGCDLQHLEHYCARPKRERRHTPHTEDSSWLMFLRRYDGNQFKNEPEKFLEKLTERSLYRRKLALAALRPARKKIHKSTRRLKHQRKQRH</sequence>
<dbReference type="InterPro" id="IPR036438">
    <property type="entry name" value="Insulin-like_sf"/>
</dbReference>
<dbReference type="GO" id="GO:0043066">
    <property type="term" value="P:negative regulation of apoptotic process"/>
    <property type="evidence" value="ECO:0007669"/>
    <property type="project" value="TreeGrafter"/>
</dbReference>
<dbReference type="GO" id="GO:0005615">
    <property type="term" value="C:extracellular space"/>
    <property type="evidence" value="ECO:0007669"/>
    <property type="project" value="TreeGrafter"/>
</dbReference>
<dbReference type="GO" id="GO:0051897">
    <property type="term" value="P:positive regulation of phosphatidylinositol 3-kinase/protein kinase B signal transduction"/>
    <property type="evidence" value="ECO:0007669"/>
    <property type="project" value="TreeGrafter"/>
</dbReference>
<dbReference type="PROSITE" id="PS00262">
    <property type="entry name" value="INSULIN"/>
    <property type="match status" value="1"/>
</dbReference>
<dbReference type="AlphaFoldDB" id="A0AAE0V4A3"/>
<feature type="region of interest" description="Disordered" evidence="3">
    <location>
        <begin position="92"/>
        <end position="113"/>
    </location>
</feature>
<dbReference type="PANTHER" id="PTHR46845:SF2">
    <property type="entry name" value="INSULIN-LIKE GROWTH FACTOR 3"/>
    <property type="match status" value="1"/>
</dbReference>
<feature type="non-terminal residue" evidence="5">
    <location>
        <position position="1"/>
    </location>
</feature>
<evidence type="ECO:0000313" key="5">
    <source>
        <dbReference type="EMBL" id="KAK3540057.1"/>
    </source>
</evidence>
<comment type="caution">
    <text evidence="5">The sequence shown here is derived from an EMBL/GenBank/DDBJ whole genome shotgun (WGS) entry which is preliminary data.</text>
</comment>
<dbReference type="Proteomes" id="UP001274896">
    <property type="component" value="Unassembled WGS sequence"/>
</dbReference>
<dbReference type="InterPro" id="IPR022353">
    <property type="entry name" value="Insulin_CS"/>
</dbReference>
<dbReference type="InterPro" id="IPR016179">
    <property type="entry name" value="Insulin-like"/>
</dbReference>
<proteinExistence type="inferred from homology"/>
<protein>
    <recommendedName>
        <fullName evidence="4">Insulin-like domain-containing protein</fullName>
    </recommendedName>
</protein>
<dbReference type="GO" id="GO:0008284">
    <property type="term" value="P:positive regulation of cell population proliferation"/>
    <property type="evidence" value="ECO:0007669"/>
    <property type="project" value="TreeGrafter"/>
</dbReference>
<dbReference type="GO" id="GO:0008283">
    <property type="term" value="P:cell population proliferation"/>
    <property type="evidence" value="ECO:0007669"/>
    <property type="project" value="TreeGrafter"/>
</dbReference>
<keyword evidence="6" id="KW-1185">Reference proteome</keyword>
<dbReference type="Pfam" id="PF00049">
    <property type="entry name" value="Insulin"/>
    <property type="match status" value="1"/>
</dbReference>
<reference evidence="5" key="1">
    <citation type="submission" date="2023-06" db="EMBL/GenBank/DDBJ databases">
        <title>Male Hemibagrus guttatus genome.</title>
        <authorList>
            <person name="Bian C."/>
        </authorList>
    </citation>
    <scope>NUCLEOTIDE SEQUENCE</scope>
    <source>
        <strain evidence="5">Male_cb2023</strain>
        <tissue evidence="5">Muscle</tissue>
    </source>
</reference>
<comment type="similarity">
    <text evidence="1">Belongs to the insulin family.</text>
</comment>
<keyword evidence="2" id="KW-1015">Disulfide bond</keyword>
<dbReference type="GO" id="GO:0048009">
    <property type="term" value="P:insulin-like growth factor receptor signaling pathway"/>
    <property type="evidence" value="ECO:0007669"/>
    <property type="project" value="TreeGrafter"/>
</dbReference>
<accession>A0AAE0V4A3</accession>
<dbReference type="EMBL" id="JAUCMX010000007">
    <property type="protein sequence ID" value="KAK3540057.1"/>
    <property type="molecule type" value="Genomic_DNA"/>
</dbReference>
<feature type="domain" description="Insulin-like" evidence="4">
    <location>
        <begin position="12"/>
        <end position="35"/>
    </location>
</feature>
<evidence type="ECO:0000256" key="2">
    <source>
        <dbReference type="ARBA" id="ARBA00023157"/>
    </source>
</evidence>
<evidence type="ECO:0000313" key="6">
    <source>
        <dbReference type="Proteomes" id="UP001274896"/>
    </source>
</evidence>
<evidence type="ECO:0000256" key="3">
    <source>
        <dbReference type="SAM" id="MobiDB-lite"/>
    </source>
</evidence>
<dbReference type="PANTHER" id="PTHR46845">
    <property type="entry name" value="INSULIN-LIKE GROWTH FACTOR I"/>
    <property type="match status" value="1"/>
</dbReference>
<evidence type="ECO:0000259" key="4">
    <source>
        <dbReference type="Pfam" id="PF00049"/>
    </source>
</evidence>
<name>A0AAE0V4A3_9TELE</name>
<organism evidence="5 6">
    <name type="scientific">Hemibagrus guttatus</name>
    <dbReference type="NCBI Taxonomy" id="175788"/>
    <lineage>
        <taxon>Eukaryota</taxon>
        <taxon>Metazoa</taxon>
        <taxon>Chordata</taxon>
        <taxon>Craniata</taxon>
        <taxon>Vertebrata</taxon>
        <taxon>Euteleostomi</taxon>
        <taxon>Actinopterygii</taxon>
        <taxon>Neopterygii</taxon>
        <taxon>Teleostei</taxon>
        <taxon>Ostariophysi</taxon>
        <taxon>Siluriformes</taxon>
        <taxon>Bagridae</taxon>
        <taxon>Hemibagrus</taxon>
    </lineage>
</organism>
<evidence type="ECO:0000256" key="1">
    <source>
        <dbReference type="ARBA" id="ARBA00009034"/>
    </source>
</evidence>
<feature type="compositionally biased region" description="Basic residues" evidence="3">
    <location>
        <begin position="93"/>
        <end position="113"/>
    </location>
</feature>
<gene>
    <name evidence="5" type="ORF">QTP70_025373</name>
</gene>
<dbReference type="Gene3D" id="1.10.100.10">
    <property type="entry name" value="Insulin-like"/>
    <property type="match status" value="1"/>
</dbReference>
<dbReference type="GO" id="GO:0005179">
    <property type="term" value="F:hormone activity"/>
    <property type="evidence" value="ECO:0007669"/>
    <property type="project" value="InterPro"/>
</dbReference>
<dbReference type="SUPFAM" id="SSF56994">
    <property type="entry name" value="Insulin-like"/>
    <property type="match status" value="1"/>
</dbReference>